<name>A0A9E9LW99_9BURK</name>
<keyword evidence="1" id="KW-0472">Membrane</keyword>
<accession>A0A9E9LW99</accession>
<dbReference type="Proteomes" id="UP001156215">
    <property type="component" value="Chromosome"/>
</dbReference>
<evidence type="ECO:0000313" key="3">
    <source>
        <dbReference type="Proteomes" id="UP001156215"/>
    </source>
</evidence>
<organism evidence="2 3">
    <name type="scientific">Oxalobacter vibrioformis</name>
    <dbReference type="NCBI Taxonomy" id="933080"/>
    <lineage>
        <taxon>Bacteria</taxon>
        <taxon>Pseudomonadati</taxon>
        <taxon>Pseudomonadota</taxon>
        <taxon>Betaproteobacteria</taxon>
        <taxon>Burkholderiales</taxon>
        <taxon>Oxalobacteraceae</taxon>
        <taxon>Oxalobacter</taxon>
    </lineage>
</organism>
<feature type="transmembrane region" description="Helical" evidence="1">
    <location>
        <begin position="44"/>
        <end position="64"/>
    </location>
</feature>
<feature type="transmembrane region" description="Helical" evidence="1">
    <location>
        <begin position="70"/>
        <end position="91"/>
    </location>
</feature>
<dbReference type="KEGG" id="ovb:NB640_12440"/>
<sequence length="118" mass="12843">MSDEKDPQLYSLATYGFYMAIALMGGIVAATGKYSQIAFKDIKWGRVLADIVAAIFVGLVTFWGCELGEVPKLGSAVCVAIMSHIGSRALIIIRRIAAYRAGLPMETVELPERKTEDD</sequence>
<protein>
    <submittedName>
        <fullName evidence="2">Phage holin family protein</fullName>
    </submittedName>
</protein>
<gene>
    <name evidence="2" type="ORF">NB640_12440</name>
</gene>
<keyword evidence="3" id="KW-1185">Reference proteome</keyword>
<reference evidence="2" key="1">
    <citation type="journal article" date="2022" name="Front. Microbiol.">
        <title>New perspectives on an old grouping: The genomic and phenotypic variability of Oxalobacter formigenes and the implications for calcium oxalate stone prevention.</title>
        <authorList>
            <person name="Chmiel J.A."/>
            <person name="Carr C."/>
            <person name="Stuivenberg G.A."/>
            <person name="Venema R."/>
            <person name="Chanyi R.M."/>
            <person name="Al K.F."/>
            <person name="Giguere D."/>
            <person name="Say H."/>
            <person name="Akouris P.P."/>
            <person name="Dominguez Romero S.A."/>
            <person name="Kwong A."/>
            <person name="Tai V."/>
            <person name="Koval S.F."/>
            <person name="Razvi H."/>
            <person name="Bjazevic J."/>
            <person name="Burton J.P."/>
        </authorList>
    </citation>
    <scope>NUCLEOTIDE SEQUENCE</scope>
    <source>
        <strain evidence="2">WoOx3</strain>
    </source>
</reference>
<keyword evidence="1" id="KW-0812">Transmembrane</keyword>
<evidence type="ECO:0000256" key="1">
    <source>
        <dbReference type="SAM" id="Phobius"/>
    </source>
</evidence>
<keyword evidence="1" id="KW-1133">Transmembrane helix</keyword>
<dbReference type="RefSeq" id="WP_269309012.1">
    <property type="nucleotide sequence ID" value="NZ_CP098242.1"/>
</dbReference>
<evidence type="ECO:0000313" key="2">
    <source>
        <dbReference type="EMBL" id="WAW10009.1"/>
    </source>
</evidence>
<dbReference type="Pfam" id="PF16083">
    <property type="entry name" value="Phage_holin_3_3"/>
    <property type="match status" value="1"/>
</dbReference>
<feature type="transmembrane region" description="Helical" evidence="1">
    <location>
        <begin position="12"/>
        <end position="32"/>
    </location>
</feature>
<dbReference type="EMBL" id="CP098242">
    <property type="protein sequence ID" value="WAW10009.1"/>
    <property type="molecule type" value="Genomic_DNA"/>
</dbReference>
<dbReference type="AlphaFoldDB" id="A0A9E9LW99"/>
<dbReference type="InterPro" id="IPR032126">
    <property type="entry name" value="LydA_holin"/>
</dbReference>
<proteinExistence type="predicted"/>